<reference evidence="3" key="1">
    <citation type="submission" date="2017-08" db="EMBL/GenBank/DDBJ databases">
        <authorList>
            <person name="Varghese N."/>
            <person name="Submissions S."/>
        </authorList>
    </citation>
    <scope>NUCLEOTIDE SEQUENCE [LARGE SCALE GENOMIC DNA]</scope>
    <source>
        <strain evidence="3">USBA17B2</strain>
    </source>
</reference>
<evidence type="ECO:0000313" key="2">
    <source>
        <dbReference type="EMBL" id="SOC53765.1"/>
    </source>
</evidence>
<feature type="chain" id="PRO_5012176745" evidence="1">
    <location>
        <begin position="28"/>
        <end position="190"/>
    </location>
</feature>
<evidence type="ECO:0000256" key="1">
    <source>
        <dbReference type="SAM" id="SignalP"/>
    </source>
</evidence>
<keyword evidence="1" id="KW-0732">Signal</keyword>
<evidence type="ECO:0000313" key="3">
    <source>
        <dbReference type="Proteomes" id="UP000219688"/>
    </source>
</evidence>
<protein>
    <submittedName>
        <fullName evidence="2">Uncharacterized protein</fullName>
    </submittedName>
</protein>
<dbReference type="Proteomes" id="UP000219688">
    <property type="component" value="Unassembled WGS sequence"/>
</dbReference>
<feature type="signal peptide" evidence="1">
    <location>
        <begin position="1"/>
        <end position="27"/>
    </location>
</feature>
<gene>
    <name evidence="2" type="ORF">SAMN05421879_102123</name>
</gene>
<keyword evidence="3" id="KW-1185">Reference proteome</keyword>
<proteinExistence type="predicted"/>
<name>A0A285VI64_9MICO</name>
<dbReference type="RefSeq" id="WP_097187177.1">
    <property type="nucleotide sequence ID" value="NZ_OBQK01000002.1"/>
</dbReference>
<accession>A0A285VI64</accession>
<sequence>MTKIRTMLALGCAAAVTVPLMAVPAVARPQERFRDAFTDTFEFECGDTTVEAEIAVTANIVFVARGRSGLPHWQAAIQERGVYTNTDTDRTYSYASNYADRDFRVTDNGDGTLSIVVQLAGSTRYFDAEGKLLYIDSGTEQLALQVDHNGTPDDPFDDGEADFLGVIRELTGRTDTSGRDFCTDLLEITG</sequence>
<dbReference type="EMBL" id="OBQK01000002">
    <property type="protein sequence ID" value="SOC53765.1"/>
    <property type="molecule type" value="Genomic_DNA"/>
</dbReference>
<dbReference type="AlphaFoldDB" id="A0A285VI64"/>
<organism evidence="2 3">
    <name type="scientific">Ornithinimicrobium cerasi</name>
    <dbReference type="NCBI Taxonomy" id="2248773"/>
    <lineage>
        <taxon>Bacteria</taxon>
        <taxon>Bacillati</taxon>
        <taxon>Actinomycetota</taxon>
        <taxon>Actinomycetes</taxon>
        <taxon>Micrococcales</taxon>
        <taxon>Ornithinimicrobiaceae</taxon>
        <taxon>Ornithinimicrobium</taxon>
    </lineage>
</organism>